<evidence type="ECO:0000313" key="4">
    <source>
        <dbReference type="EMBL" id="SPO04379.1"/>
    </source>
</evidence>
<dbReference type="SMART" id="SM00066">
    <property type="entry name" value="GAL4"/>
    <property type="match status" value="1"/>
</dbReference>
<dbReference type="InterPro" id="IPR001138">
    <property type="entry name" value="Zn2Cys6_DnaBD"/>
</dbReference>
<dbReference type="GO" id="GO:0045944">
    <property type="term" value="P:positive regulation of transcription by RNA polymerase II"/>
    <property type="evidence" value="ECO:0007669"/>
    <property type="project" value="TreeGrafter"/>
</dbReference>
<evidence type="ECO:0000313" key="5">
    <source>
        <dbReference type="Proteomes" id="UP001187682"/>
    </source>
</evidence>
<dbReference type="PROSITE" id="PS00463">
    <property type="entry name" value="ZN2_CY6_FUNGAL_1"/>
    <property type="match status" value="1"/>
</dbReference>
<dbReference type="GO" id="GO:0005634">
    <property type="term" value="C:nucleus"/>
    <property type="evidence" value="ECO:0007669"/>
    <property type="project" value="UniProtKB-SubCell"/>
</dbReference>
<feature type="domain" description="Zn(2)-C6 fungal-type" evidence="3">
    <location>
        <begin position="13"/>
        <end position="41"/>
    </location>
</feature>
<evidence type="ECO:0000256" key="2">
    <source>
        <dbReference type="ARBA" id="ARBA00023242"/>
    </source>
</evidence>
<evidence type="ECO:0000256" key="1">
    <source>
        <dbReference type="ARBA" id="ARBA00004123"/>
    </source>
</evidence>
<keyword evidence="5" id="KW-1185">Reference proteome</keyword>
<dbReference type="PANTHER" id="PTHR37534:SF51">
    <property type="entry name" value="ACRIFLAVINE SENSITIVITY CONTROL PROTEIN ACR-2"/>
    <property type="match status" value="1"/>
</dbReference>
<dbReference type="PROSITE" id="PS50048">
    <property type="entry name" value="ZN2_CY6_FUNGAL_2"/>
    <property type="match status" value="1"/>
</dbReference>
<dbReference type="GO" id="GO:0008270">
    <property type="term" value="F:zinc ion binding"/>
    <property type="evidence" value="ECO:0007669"/>
    <property type="project" value="InterPro"/>
</dbReference>
<dbReference type="Gene3D" id="4.10.240.10">
    <property type="entry name" value="Zn(2)-C6 fungal-type DNA-binding domain"/>
    <property type="match status" value="1"/>
</dbReference>
<dbReference type="Pfam" id="PF11951">
    <property type="entry name" value="Fungal_trans_2"/>
    <property type="match status" value="1"/>
</dbReference>
<keyword evidence="2" id="KW-0539">Nucleus</keyword>
<dbReference type="GO" id="GO:0000981">
    <property type="term" value="F:DNA-binding transcription factor activity, RNA polymerase II-specific"/>
    <property type="evidence" value="ECO:0007669"/>
    <property type="project" value="InterPro"/>
</dbReference>
<dbReference type="EMBL" id="ONZQ02000010">
    <property type="protein sequence ID" value="SPO04379.1"/>
    <property type="molecule type" value="Genomic_DNA"/>
</dbReference>
<accession>A0AAE8SX56</accession>
<dbReference type="CDD" id="cd00067">
    <property type="entry name" value="GAL4"/>
    <property type="match status" value="1"/>
</dbReference>
<reference evidence="4" key="1">
    <citation type="submission" date="2018-03" db="EMBL/GenBank/DDBJ databases">
        <authorList>
            <person name="Guldener U."/>
        </authorList>
    </citation>
    <scope>NUCLEOTIDE SEQUENCE</scope>
</reference>
<name>A0AAE8SX56_9PEZI</name>
<proteinExistence type="predicted"/>
<comment type="subcellular location">
    <subcellularLocation>
        <location evidence="1">Nucleus</location>
    </subcellularLocation>
</comment>
<dbReference type="AlphaFoldDB" id="A0AAE8SX56"/>
<organism evidence="4 5">
    <name type="scientific">Cephalotrichum gorgonifer</name>
    <dbReference type="NCBI Taxonomy" id="2041049"/>
    <lineage>
        <taxon>Eukaryota</taxon>
        <taxon>Fungi</taxon>
        <taxon>Dikarya</taxon>
        <taxon>Ascomycota</taxon>
        <taxon>Pezizomycotina</taxon>
        <taxon>Sordariomycetes</taxon>
        <taxon>Hypocreomycetidae</taxon>
        <taxon>Microascales</taxon>
        <taxon>Microascaceae</taxon>
        <taxon>Cephalotrichum</taxon>
    </lineage>
</organism>
<gene>
    <name evidence="4" type="ORF">DNG_07064</name>
</gene>
<dbReference type="Proteomes" id="UP001187682">
    <property type="component" value="Unassembled WGS sequence"/>
</dbReference>
<dbReference type="Pfam" id="PF00172">
    <property type="entry name" value="Zn_clus"/>
    <property type="match status" value="1"/>
</dbReference>
<evidence type="ECO:0000259" key="3">
    <source>
        <dbReference type="PROSITE" id="PS50048"/>
    </source>
</evidence>
<dbReference type="PANTHER" id="PTHR37534">
    <property type="entry name" value="TRANSCRIPTIONAL ACTIVATOR PROTEIN UGA3"/>
    <property type="match status" value="1"/>
</dbReference>
<comment type="caution">
    <text evidence="4">The sequence shown here is derived from an EMBL/GenBank/DDBJ whole genome shotgun (WGS) entry which is preliminary data.</text>
</comment>
<dbReference type="SUPFAM" id="SSF57701">
    <property type="entry name" value="Zn2/Cys6 DNA-binding domain"/>
    <property type="match status" value="1"/>
</dbReference>
<dbReference type="InterPro" id="IPR021858">
    <property type="entry name" value="Fun_TF"/>
</dbReference>
<sequence length="531" mass="58704">MRTTKPQSVAPHACHNCRRQRRKCDRSEPHCAKCASRGIECLGYGQLFLWTGGVASRGKLAGEASISSLLETLSTKRARTNPQLAVTRRGTAVAPGNRPAGPESEDVSTAGCSSLAQITPTNFGIAAPWALVDPLFQDMRPSDRRYLDYFSTRVCLDLVAHDVPDRNPFRNLIPLAHAHPLLHEVIISTSAAHMCNQARALLSLNPYSNRDIPSRWAMDSLVAKQKALQMMPAALQAMDTVGYDVILAAALFLVNIELIESGKNGWKPHLEGTRRIMSMIQPLAAADEGLRDYIMSDCLVYHILNSAFAPPAPDMRTQLRSWDLMAILEKTTNSYFCCPPEVLEIVHLASQLPRETEENTGSSNEVSPAGAALLHRAQSVDVLAWALKIREVPALANTSIGSRFRAGSAHRLALCLYIMQAAPSVQRWVGKEVTDVMMDDLHRTLEAIPPTDSNFKSTSWATFIFGATAKSPERKAWVIDRLRRLAVAYPWGYLNTSMETLQILWGLEAEGKLTDNWLPTLRDPQHNILVV</sequence>
<dbReference type="GO" id="GO:0000976">
    <property type="term" value="F:transcription cis-regulatory region binding"/>
    <property type="evidence" value="ECO:0007669"/>
    <property type="project" value="TreeGrafter"/>
</dbReference>
<dbReference type="InterPro" id="IPR036864">
    <property type="entry name" value="Zn2-C6_fun-type_DNA-bd_sf"/>
</dbReference>
<protein>
    <submittedName>
        <fullName evidence="4">Related to acriflavine sensitivity control protein ACR-2</fullName>
    </submittedName>
</protein>